<dbReference type="Pfam" id="PF12401">
    <property type="entry name" value="FhaA_N"/>
    <property type="match status" value="1"/>
</dbReference>
<dbReference type="AlphaFoldDB" id="U3GXV9"/>
<sequence length="221" mass="23995">MSLLGKMAKLDSSLQRGLDNSFAFVFGGKVVPAEIEEALRQEAEDNVTKTYEGTVEVPNVFRVSLSSKDICGIPDEAAADFADRMTRLCRNNGWSVPGPIRVDLVEDSSLRSGQLKTSSSSEAQPQTVTLLLQDGSSRTYAVHEGSNIIGRGQQADFRLPDTGVSRQHAEVTWDGRDAVLVDLQSTNGTTVNDMKIDNWLLGDGDVITVGHSQLEVRITGR</sequence>
<dbReference type="Gene3D" id="3.30.2320.60">
    <property type="entry name" value="FhaA, phosphopeptide-binding domain (DUF3662)"/>
    <property type="match status" value="1"/>
</dbReference>
<dbReference type="STRING" id="1348662.CARG_00170"/>
<gene>
    <name evidence="3" type="ORF">CARG_00170</name>
</gene>
<dbReference type="GeneID" id="78248928"/>
<dbReference type="Gene3D" id="2.60.200.20">
    <property type="match status" value="1"/>
</dbReference>
<dbReference type="CDD" id="cd22668">
    <property type="entry name" value="FHA_FhaA-like"/>
    <property type="match status" value="1"/>
</dbReference>
<dbReference type="InterPro" id="IPR042287">
    <property type="entry name" value="FhaA_N_sf"/>
</dbReference>
<dbReference type="InterPro" id="IPR022128">
    <property type="entry name" value="FhaA_N"/>
</dbReference>
<dbReference type="OrthoDB" id="151099at2"/>
<dbReference type="eggNOG" id="COG1716">
    <property type="taxonomic scope" value="Bacteria"/>
</dbReference>
<dbReference type="HOGENOM" id="CLU_047963_1_1_11"/>
<accession>U3GXV9</accession>
<keyword evidence="1" id="KW-0597">Phosphoprotein</keyword>
<keyword evidence="4" id="KW-1185">Reference proteome</keyword>
<dbReference type="PATRIC" id="fig|1348662.3.peg.32"/>
<dbReference type="InterPro" id="IPR008984">
    <property type="entry name" value="SMAD_FHA_dom_sf"/>
</dbReference>
<dbReference type="SUPFAM" id="SSF49879">
    <property type="entry name" value="SMAD/FHA domain"/>
    <property type="match status" value="1"/>
</dbReference>
<evidence type="ECO:0000256" key="1">
    <source>
        <dbReference type="ARBA" id="ARBA00022553"/>
    </source>
</evidence>
<dbReference type="PROSITE" id="PS50006">
    <property type="entry name" value="FHA_DOMAIN"/>
    <property type="match status" value="1"/>
</dbReference>
<evidence type="ECO:0000259" key="2">
    <source>
        <dbReference type="PROSITE" id="PS50006"/>
    </source>
</evidence>
<evidence type="ECO:0000313" key="4">
    <source>
        <dbReference type="Proteomes" id="UP000016943"/>
    </source>
</evidence>
<dbReference type="Proteomes" id="UP000016943">
    <property type="component" value="Chromosome"/>
</dbReference>
<dbReference type="InterPro" id="IPR000253">
    <property type="entry name" value="FHA_dom"/>
</dbReference>
<proteinExistence type="predicted"/>
<name>U3GXV9_9CORY</name>
<dbReference type="EMBL" id="CP006365">
    <property type="protein sequence ID" value="AGU14242.1"/>
    <property type="molecule type" value="Genomic_DNA"/>
</dbReference>
<protein>
    <recommendedName>
        <fullName evidence="2">FHA domain-containing protein</fullName>
    </recommendedName>
</protein>
<dbReference type="Pfam" id="PF00498">
    <property type="entry name" value="FHA"/>
    <property type="match status" value="1"/>
</dbReference>
<organism evidence="3 4">
    <name type="scientific">Corynebacterium argentoratense DSM 44202</name>
    <dbReference type="NCBI Taxonomy" id="1348662"/>
    <lineage>
        <taxon>Bacteria</taxon>
        <taxon>Bacillati</taxon>
        <taxon>Actinomycetota</taxon>
        <taxon>Actinomycetes</taxon>
        <taxon>Mycobacteriales</taxon>
        <taxon>Corynebacteriaceae</taxon>
        <taxon>Corynebacterium</taxon>
    </lineage>
</organism>
<reference evidence="3 4" key="1">
    <citation type="journal article" date="2013" name="Genome Announc.">
        <title>Whole-Genome Sequence of the Clinical Strain Corynebacterium argentoratense DSM 44202, Isolated from a Human Throat Specimen.</title>
        <authorList>
            <person name="Bomholt C."/>
            <person name="Glaub A."/>
            <person name="Gravermann K."/>
            <person name="Albersmeier A."/>
            <person name="Brinkrolf K."/>
            <person name="Ruckert C."/>
            <person name="Tauch A."/>
        </authorList>
    </citation>
    <scope>NUCLEOTIDE SEQUENCE [LARGE SCALE GENOMIC DNA]</scope>
    <source>
        <strain evidence="3">DSM 44202</strain>
    </source>
</reference>
<dbReference type="InterPro" id="IPR050923">
    <property type="entry name" value="Cell_Proc_Reg/RNA_Proc"/>
</dbReference>
<evidence type="ECO:0000313" key="3">
    <source>
        <dbReference type="EMBL" id="AGU14242.1"/>
    </source>
</evidence>
<feature type="domain" description="FHA" evidence="2">
    <location>
        <begin position="147"/>
        <end position="196"/>
    </location>
</feature>
<dbReference type="KEGG" id="caz:CARG_00170"/>
<dbReference type="PANTHER" id="PTHR23308">
    <property type="entry name" value="NUCLEAR INHIBITOR OF PROTEIN PHOSPHATASE-1"/>
    <property type="match status" value="1"/>
</dbReference>
<dbReference type="SMART" id="SM00240">
    <property type="entry name" value="FHA"/>
    <property type="match status" value="1"/>
</dbReference>
<dbReference type="RefSeq" id="WP_020975363.1">
    <property type="nucleotide sequence ID" value="NC_022198.1"/>
</dbReference>